<name>A0AAW0C7G1_9AGAR</name>
<evidence type="ECO:0000313" key="2">
    <source>
        <dbReference type="Proteomes" id="UP001383192"/>
    </source>
</evidence>
<gene>
    <name evidence="1" type="ORF">VNI00_012087</name>
</gene>
<evidence type="ECO:0000313" key="1">
    <source>
        <dbReference type="EMBL" id="KAK7034680.1"/>
    </source>
</evidence>
<dbReference type="Proteomes" id="UP001383192">
    <property type="component" value="Unassembled WGS sequence"/>
</dbReference>
<dbReference type="EMBL" id="JAYKXP010000055">
    <property type="protein sequence ID" value="KAK7034680.1"/>
    <property type="molecule type" value="Genomic_DNA"/>
</dbReference>
<keyword evidence="2" id="KW-1185">Reference proteome</keyword>
<dbReference type="AlphaFoldDB" id="A0AAW0C7G1"/>
<proteinExistence type="predicted"/>
<organism evidence="1 2">
    <name type="scientific">Paramarasmius palmivorus</name>
    <dbReference type="NCBI Taxonomy" id="297713"/>
    <lineage>
        <taxon>Eukaryota</taxon>
        <taxon>Fungi</taxon>
        <taxon>Dikarya</taxon>
        <taxon>Basidiomycota</taxon>
        <taxon>Agaricomycotina</taxon>
        <taxon>Agaricomycetes</taxon>
        <taxon>Agaricomycetidae</taxon>
        <taxon>Agaricales</taxon>
        <taxon>Marasmiineae</taxon>
        <taxon>Marasmiaceae</taxon>
        <taxon>Paramarasmius</taxon>
    </lineage>
</organism>
<protein>
    <submittedName>
        <fullName evidence="1">Uncharacterized protein</fullName>
    </submittedName>
</protein>
<reference evidence="1 2" key="1">
    <citation type="submission" date="2024-01" db="EMBL/GenBank/DDBJ databases">
        <title>A draft genome for a cacao thread blight-causing isolate of Paramarasmius palmivorus.</title>
        <authorList>
            <person name="Baruah I.K."/>
            <person name="Bukari Y."/>
            <person name="Amoako-Attah I."/>
            <person name="Meinhardt L.W."/>
            <person name="Bailey B.A."/>
            <person name="Cohen S.P."/>
        </authorList>
    </citation>
    <scope>NUCLEOTIDE SEQUENCE [LARGE SCALE GENOMIC DNA]</scope>
    <source>
        <strain evidence="1 2">GH-12</strain>
    </source>
</reference>
<comment type="caution">
    <text evidence="1">The sequence shown here is derived from an EMBL/GenBank/DDBJ whole genome shotgun (WGS) entry which is preliminary data.</text>
</comment>
<accession>A0AAW0C7G1</accession>
<sequence length="158" mass="18466">MTSPSRTSEERQNTKLTTKKARKRVYRTLMAGYLIDHNHARDWARRLCAQRGKPPIPDRPSFDLNIMTAIEDAVQEAGGTFAYPVEQEDGRMACFVTTQHKTDWFRILNNRVIITPKHQMVEGESEEICREFLEKNGIPFGKFEMRFADVPLEEDEFW</sequence>